<dbReference type="Pfam" id="PF22746">
    <property type="entry name" value="SHOCT-like_DUF2089-C"/>
    <property type="match status" value="1"/>
</dbReference>
<evidence type="ECO:0000259" key="2">
    <source>
        <dbReference type="Pfam" id="PF22746"/>
    </source>
</evidence>
<feature type="domain" description="DUF2089" evidence="1">
    <location>
        <begin position="14"/>
        <end position="56"/>
    </location>
</feature>
<protein>
    <recommendedName>
        <fullName evidence="5">DUF2089 family protein</fullName>
    </recommendedName>
</protein>
<dbReference type="Proteomes" id="UP000001131">
    <property type="component" value="Chromosome"/>
</dbReference>
<name>A8AWK7_STRGC</name>
<dbReference type="RefSeq" id="WP_012000322.1">
    <property type="nucleotide sequence ID" value="NC_009785.1"/>
</dbReference>
<dbReference type="KEGG" id="sgo:SGO_0870"/>
<dbReference type="InterPro" id="IPR018658">
    <property type="entry name" value="DUF2089"/>
</dbReference>
<dbReference type="HOGENOM" id="CLU_132137_1_0_9"/>
<evidence type="ECO:0000313" key="3">
    <source>
        <dbReference type="EMBL" id="ABV09466.1"/>
    </source>
</evidence>
<sequence length="96" mass="11147">MSMDKLPQWLALSTEEDFEFIRQFIINSGSLKEMAKYYNVSYPTIRLRLDKLIQKVSSSSPENDDFINLIKQLALDGEMTYEAAKKLISSYKEDRG</sequence>
<evidence type="ECO:0000259" key="1">
    <source>
        <dbReference type="Pfam" id="PF09862"/>
    </source>
</evidence>
<dbReference type="AlphaFoldDB" id="A8AWK7"/>
<dbReference type="Pfam" id="PF09862">
    <property type="entry name" value="DUF2089"/>
    <property type="match status" value="1"/>
</dbReference>
<evidence type="ECO:0008006" key="5">
    <source>
        <dbReference type="Google" id="ProtNLM"/>
    </source>
</evidence>
<proteinExistence type="predicted"/>
<reference evidence="3 4" key="1">
    <citation type="journal article" date="2007" name="J. Bacteriol.">
        <title>Genome-wide transcriptional changes in Streptococcus gordonii in response to competence signaling peptide.</title>
        <authorList>
            <person name="Vickerman M.M."/>
            <person name="Iobst S."/>
            <person name="Jesionowski A.M."/>
            <person name="Gill S.R."/>
        </authorList>
    </citation>
    <scope>NUCLEOTIDE SEQUENCE [LARGE SCALE GENOMIC DNA]</scope>
    <source>
        <strain evidence="4">Challis / ATCC 35105 / BCRC 15272 / CH1 / DL1 / V288</strain>
    </source>
</reference>
<dbReference type="InterPro" id="IPR053959">
    <property type="entry name" value="YvlB/LiaX_N"/>
</dbReference>
<organism evidence="3 4">
    <name type="scientific">Streptococcus gordonii (strain Challis / ATCC 35105 / BCRC 15272 / CH1 / DL1 / V288)</name>
    <dbReference type="NCBI Taxonomy" id="467705"/>
    <lineage>
        <taxon>Bacteria</taxon>
        <taxon>Bacillati</taxon>
        <taxon>Bacillota</taxon>
        <taxon>Bacilli</taxon>
        <taxon>Lactobacillales</taxon>
        <taxon>Streptococcaceae</taxon>
        <taxon>Streptococcus</taxon>
    </lineage>
</organism>
<keyword evidence="4" id="KW-1185">Reference proteome</keyword>
<accession>A8AWK7</accession>
<dbReference type="EMBL" id="CP000725">
    <property type="protein sequence ID" value="ABV09466.1"/>
    <property type="molecule type" value="Genomic_DNA"/>
</dbReference>
<gene>
    <name evidence="3" type="ordered locus">SGO_0870</name>
</gene>
<feature type="domain" description="YvlB/LiaX N-terminal" evidence="2">
    <location>
        <begin position="65"/>
        <end position="95"/>
    </location>
</feature>
<dbReference type="eggNOG" id="COG3877">
    <property type="taxonomic scope" value="Bacteria"/>
</dbReference>
<evidence type="ECO:0000313" key="4">
    <source>
        <dbReference type="Proteomes" id="UP000001131"/>
    </source>
</evidence>